<dbReference type="OrthoDB" id="910869at2759"/>
<dbReference type="PROSITE" id="PS00028">
    <property type="entry name" value="ZINC_FINGER_C2H2_1"/>
    <property type="match status" value="1"/>
</dbReference>
<reference evidence="9 10" key="1">
    <citation type="submission" date="2019-12" db="EMBL/GenBank/DDBJ databases">
        <authorList>
            <person name="Alioto T."/>
            <person name="Alioto T."/>
            <person name="Gomez Garrido J."/>
        </authorList>
    </citation>
    <scope>NUCLEOTIDE SEQUENCE [LARGE SCALE GENOMIC DNA]</scope>
</reference>
<dbReference type="PANTHER" id="PTHR37701:SF17">
    <property type="entry name" value="METHYL BINDING DOMAIN117"/>
    <property type="match status" value="1"/>
</dbReference>
<evidence type="ECO:0000259" key="8">
    <source>
        <dbReference type="PROSITE" id="PS50157"/>
    </source>
</evidence>
<comment type="subcellular location">
    <subcellularLocation>
        <location evidence="1">Nucleus</location>
    </subcellularLocation>
</comment>
<keyword evidence="2" id="KW-0805">Transcription regulation</keyword>
<evidence type="ECO:0000256" key="7">
    <source>
        <dbReference type="SAM" id="MobiDB-lite"/>
    </source>
</evidence>
<evidence type="ECO:0000256" key="6">
    <source>
        <dbReference type="PROSITE-ProRule" id="PRU00042"/>
    </source>
</evidence>
<feature type="region of interest" description="Disordered" evidence="7">
    <location>
        <begin position="83"/>
        <end position="123"/>
    </location>
</feature>
<dbReference type="SUPFAM" id="SSF54171">
    <property type="entry name" value="DNA-binding domain"/>
    <property type="match status" value="1"/>
</dbReference>
<dbReference type="GO" id="GO:0003677">
    <property type="term" value="F:DNA binding"/>
    <property type="evidence" value="ECO:0007669"/>
    <property type="project" value="UniProtKB-KW"/>
</dbReference>
<dbReference type="PROSITE" id="PS50157">
    <property type="entry name" value="ZINC_FINGER_C2H2_2"/>
    <property type="match status" value="1"/>
</dbReference>
<evidence type="ECO:0000256" key="4">
    <source>
        <dbReference type="ARBA" id="ARBA00023163"/>
    </source>
</evidence>
<evidence type="ECO:0000256" key="5">
    <source>
        <dbReference type="ARBA" id="ARBA00023242"/>
    </source>
</evidence>
<dbReference type="GO" id="GO:0008270">
    <property type="term" value="F:zinc ion binding"/>
    <property type="evidence" value="ECO:0007669"/>
    <property type="project" value="UniProtKB-KW"/>
</dbReference>
<name>A0A8S0STA0_OLEEU</name>
<accession>A0A8S0STA0</accession>
<comment type="caution">
    <text evidence="9">The sequence shown here is derived from an EMBL/GenBank/DDBJ whole genome shotgun (WGS) entry which is preliminary data.</text>
</comment>
<keyword evidence="5" id="KW-0539">Nucleus</keyword>
<feature type="domain" description="C2H2-type" evidence="8">
    <location>
        <begin position="422"/>
        <end position="450"/>
    </location>
</feature>
<feature type="compositionally biased region" description="Low complexity" evidence="7">
    <location>
        <begin position="83"/>
        <end position="98"/>
    </location>
</feature>
<keyword evidence="6" id="KW-0863">Zinc-finger</keyword>
<feature type="region of interest" description="Disordered" evidence="7">
    <location>
        <begin position="163"/>
        <end position="182"/>
    </location>
</feature>
<dbReference type="AlphaFoldDB" id="A0A8S0STA0"/>
<evidence type="ECO:0000256" key="2">
    <source>
        <dbReference type="ARBA" id="ARBA00023015"/>
    </source>
</evidence>
<dbReference type="InterPro" id="IPR016177">
    <property type="entry name" value="DNA-bd_dom_sf"/>
</dbReference>
<dbReference type="PANTHER" id="PTHR37701">
    <property type="entry name" value="METHYL-CPG-BINDING DOMAIN-CONTAINING PROTEIN 8"/>
    <property type="match status" value="1"/>
</dbReference>
<dbReference type="Proteomes" id="UP000594638">
    <property type="component" value="Unassembled WGS sequence"/>
</dbReference>
<keyword evidence="6" id="KW-0479">Metal-binding</keyword>
<keyword evidence="4" id="KW-0804">Transcription</keyword>
<organism evidence="9 10">
    <name type="scientific">Olea europaea subsp. europaea</name>
    <dbReference type="NCBI Taxonomy" id="158383"/>
    <lineage>
        <taxon>Eukaryota</taxon>
        <taxon>Viridiplantae</taxon>
        <taxon>Streptophyta</taxon>
        <taxon>Embryophyta</taxon>
        <taxon>Tracheophyta</taxon>
        <taxon>Spermatophyta</taxon>
        <taxon>Magnoliopsida</taxon>
        <taxon>eudicotyledons</taxon>
        <taxon>Gunneridae</taxon>
        <taxon>Pentapetalae</taxon>
        <taxon>asterids</taxon>
        <taxon>lamiids</taxon>
        <taxon>Lamiales</taxon>
        <taxon>Oleaceae</taxon>
        <taxon>Oleeae</taxon>
        <taxon>Olea</taxon>
    </lineage>
</organism>
<sequence>MASATVDSTSIVTSATADDVPLQADSIPIVDIRLLSQSELYSLSQCSSSAVGPLRCDDVAVPKIDRSVFNESAGSRKQTYSRYRLAPASSSSSAASSAPRRRTPHSRPTAVTNCNNGNSVPEKEENPQIIALLKQLFVSNSNPEDVVPVKIDYNYSLPQQLSSFPSSSSSNVVPVNHKRKRGRPCQLEMVKNDANSTLVVNANVDSYDGNNNKSGSIMSENFGDVDRDRKALLNRDGVEVDLVALGTVENPYAEEIKQRTEGLNGKEDLVRFLEGLDGKWGSSRKKRRIVDASVFGSVLPIGWKLLLSLKKKKGHVWLNCSRYQSPSGRQFVSCKDISSYLLSLHCVRDMNKVNCAENNQSINDSNSLSSVSIANVKKQDDKRKKNPIFRASLVVSSTSSNHEMQVTLDAGDQPEDKVGKFLHCDECKMTFSEKDDLLHHQSSLHREKMYKNDLPLNDVVIVKEGNYEHLFTCNTFNEVNNFNDHIGAHERNHVKSTEVSLSVDVGVCVDPSSFCQQPVREVMLKGSLGSIGNNMGETSKVNTSDHVGDLITANGNLGVYEFPLSNNENKNFKEGSVRAHIPDSVAGISGDGCNVQGKCSPVHSSFPFTETAAGASKEIKNSVTLEDSKQDRVFETGLFGSDDKVKACDIVVNDEHFCQSMNELKRDAEKFVDDDSVFGFRSRPVGQENYSAIRVKQHGNFEVLSFENVGNVPIPSISTETWSNQIKESRRNMLTAHGDQEEVKEIAPSSVGEYPLDGKFSFGTSGNANYEADKDALSSIQEEMQFGISSVPSWYEQASFKNYGNEEATSLGKEAGMQNTHEGSLLTLSDHERITGTERLEDKVCRRKMEMLEVDGVQNVRTSEPFLSHSGRDRDGPRGNQIGNSGNEFIIGFGRNNLRPVEGVMAAGIWTAGQQNVLHGTATTSPQVQPSSSFHASHIMSDQDAQGLIEVQEKYNINANVEGISSGRSEPVEYSFLGSNSSNVIPMESNVFSHNSNMEQGLDSSFWLGNNALMPNTEENRSKSSSVCVWCRSVFYHETNQHEMEAAGAIGSMCPTCSTRIPGNFNVL</sequence>
<dbReference type="EMBL" id="CACTIH010005506">
    <property type="protein sequence ID" value="CAA2995670.1"/>
    <property type="molecule type" value="Genomic_DNA"/>
</dbReference>
<evidence type="ECO:0000256" key="3">
    <source>
        <dbReference type="ARBA" id="ARBA00023125"/>
    </source>
</evidence>
<dbReference type="InterPro" id="IPR013087">
    <property type="entry name" value="Znf_C2H2_type"/>
</dbReference>
<keyword evidence="10" id="KW-1185">Reference proteome</keyword>
<evidence type="ECO:0000256" key="1">
    <source>
        <dbReference type="ARBA" id="ARBA00004123"/>
    </source>
</evidence>
<dbReference type="GO" id="GO:0005634">
    <property type="term" value="C:nucleus"/>
    <property type="evidence" value="ECO:0007669"/>
    <property type="project" value="UniProtKB-SubCell"/>
</dbReference>
<evidence type="ECO:0000313" key="9">
    <source>
        <dbReference type="EMBL" id="CAA2995670.1"/>
    </source>
</evidence>
<dbReference type="InterPro" id="IPR037472">
    <property type="entry name" value="MBD8"/>
</dbReference>
<dbReference type="Gramene" id="OE9A078345T1">
    <property type="protein sequence ID" value="OE9A078345C1"/>
    <property type="gene ID" value="OE9A078345"/>
</dbReference>
<keyword evidence="6" id="KW-0862">Zinc</keyword>
<keyword evidence="3" id="KW-0238">DNA-binding</keyword>
<evidence type="ECO:0000313" key="10">
    <source>
        <dbReference type="Proteomes" id="UP000594638"/>
    </source>
</evidence>
<proteinExistence type="predicted"/>
<protein>
    <submittedName>
        <fullName evidence="9">Methyl-cpg-binding domain-containing 8</fullName>
    </submittedName>
</protein>
<gene>
    <name evidence="9" type="ORF">OLEA9_A078345</name>
</gene>